<gene>
    <name evidence="4" type="ORF">DSM5745_00238</name>
</gene>
<feature type="region of interest" description="Disordered" evidence="1">
    <location>
        <begin position="177"/>
        <end position="197"/>
    </location>
</feature>
<feature type="signal peptide" evidence="2">
    <location>
        <begin position="1"/>
        <end position="20"/>
    </location>
</feature>
<dbReference type="GO" id="GO:0004222">
    <property type="term" value="F:metalloendopeptidase activity"/>
    <property type="evidence" value="ECO:0007669"/>
    <property type="project" value="InterPro"/>
</dbReference>
<dbReference type="InterPro" id="IPR024079">
    <property type="entry name" value="MetalloPept_cat_dom_sf"/>
</dbReference>
<evidence type="ECO:0000256" key="2">
    <source>
        <dbReference type="SAM" id="SignalP"/>
    </source>
</evidence>
<accession>A0A3D8T2Y5</accession>
<dbReference type="EMBL" id="PVWQ01000001">
    <property type="protein sequence ID" value="RDW92916.1"/>
    <property type="molecule type" value="Genomic_DNA"/>
</dbReference>
<dbReference type="AlphaFoldDB" id="A0A3D8T2Y5"/>
<dbReference type="Gene3D" id="3.40.390.10">
    <property type="entry name" value="Collagenase (Catalytic Domain)"/>
    <property type="match status" value="1"/>
</dbReference>
<keyword evidence="5" id="KW-1185">Reference proteome</keyword>
<dbReference type="Pfam" id="PF14521">
    <property type="entry name" value="Aspzincin_M35"/>
    <property type="match status" value="1"/>
</dbReference>
<evidence type="ECO:0000259" key="3">
    <source>
        <dbReference type="Pfam" id="PF14521"/>
    </source>
</evidence>
<organism evidence="4 5">
    <name type="scientific">Aspergillus mulundensis</name>
    <dbReference type="NCBI Taxonomy" id="1810919"/>
    <lineage>
        <taxon>Eukaryota</taxon>
        <taxon>Fungi</taxon>
        <taxon>Dikarya</taxon>
        <taxon>Ascomycota</taxon>
        <taxon>Pezizomycotina</taxon>
        <taxon>Eurotiomycetes</taxon>
        <taxon>Eurotiomycetidae</taxon>
        <taxon>Eurotiales</taxon>
        <taxon>Aspergillaceae</taxon>
        <taxon>Aspergillus</taxon>
        <taxon>Aspergillus subgen. Nidulantes</taxon>
    </lineage>
</organism>
<evidence type="ECO:0000256" key="1">
    <source>
        <dbReference type="SAM" id="MobiDB-lite"/>
    </source>
</evidence>
<dbReference type="SUPFAM" id="SSF55486">
    <property type="entry name" value="Metalloproteases ('zincins'), catalytic domain"/>
    <property type="match status" value="1"/>
</dbReference>
<keyword evidence="2" id="KW-0732">Signal</keyword>
<proteinExistence type="predicted"/>
<comment type="caution">
    <text evidence="4">The sequence shown here is derived from an EMBL/GenBank/DDBJ whole genome shotgun (WGS) entry which is preliminary data.</text>
</comment>
<feature type="domain" description="Lysine-specific metallo-endopeptidase" evidence="3">
    <location>
        <begin position="256"/>
        <end position="320"/>
    </location>
</feature>
<dbReference type="RefSeq" id="XP_026608099.1">
    <property type="nucleotide sequence ID" value="XM_026742254.1"/>
</dbReference>
<feature type="compositionally biased region" description="Polar residues" evidence="1">
    <location>
        <begin position="180"/>
        <end position="191"/>
    </location>
</feature>
<evidence type="ECO:0000313" key="4">
    <source>
        <dbReference type="EMBL" id="RDW92916.1"/>
    </source>
</evidence>
<sequence length="337" mass="36865">MRPSVFFGLCANLFVCPSLAVLTWTPVGCAGVTANGVTIDSIWDNALLMVQTAQTRIDSIRNFPIKAKSTRARVANNAHYMFGIDVNWSTGFASSTKKTLSDVRSIYSRMESKMNEDTNYLLCNDNGFQWGNIGGYTTGVWYYAFPGTNDALILRSTAGNSAGDPIVPKQLSYDFEANAGPSTNQNESKASQRPCGESNLAGETFTGEYMSSTAGGTVQYTQTTAILLCVQNQLMYKPTLELGFTVSDNKGIADEYESVSGTIVHEMVHALNTHMYWDQTHPDFPNDGLPGYGFDKCMILATKSPQQALVNPDNYRIFAEMCMSPKTEWQPAEPAGA</sequence>
<evidence type="ECO:0000313" key="5">
    <source>
        <dbReference type="Proteomes" id="UP000256690"/>
    </source>
</evidence>
<dbReference type="GeneID" id="38110608"/>
<name>A0A3D8T2Y5_9EURO</name>
<dbReference type="InterPro" id="IPR029463">
    <property type="entry name" value="Lys_MEP"/>
</dbReference>
<feature type="chain" id="PRO_5017809835" description="Lysine-specific metallo-endopeptidase domain-containing protein" evidence="2">
    <location>
        <begin position="21"/>
        <end position="337"/>
    </location>
</feature>
<dbReference type="Proteomes" id="UP000256690">
    <property type="component" value="Unassembled WGS sequence"/>
</dbReference>
<reference evidence="4 5" key="1">
    <citation type="journal article" date="2018" name="IMA Fungus">
        <title>IMA Genome-F 9: Draft genome sequence of Annulohypoxylon stygium, Aspergillus mulundensis, Berkeleyomyces basicola (syn. Thielaviopsis basicola), Ceratocystis smalleyi, two Cercospora beticola strains, Coleophoma cylindrospora, Fusarium fracticaudum, Phialophora cf. hyalina, and Morchella septimelata.</title>
        <authorList>
            <person name="Wingfield B.D."/>
            <person name="Bills G.F."/>
            <person name="Dong Y."/>
            <person name="Huang W."/>
            <person name="Nel W.J."/>
            <person name="Swalarsk-Parry B.S."/>
            <person name="Vaghefi N."/>
            <person name="Wilken P.M."/>
            <person name="An Z."/>
            <person name="de Beer Z.W."/>
            <person name="De Vos L."/>
            <person name="Chen L."/>
            <person name="Duong T.A."/>
            <person name="Gao Y."/>
            <person name="Hammerbacher A."/>
            <person name="Kikkert J.R."/>
            <person name="Li Y."/>
            <person name="Li H."/>
            <person name="Li K."/>
            <person name="Li Q."/>
            <person name="Liu X."/>
            <person name="Ma X."/>
            <person name="Naidoo K."/>
            <person name="Pethybridge S.J."/>
            <person name="Sun J."/>
            <person name="Steenkamp E.T."/>
            <person name="van der Nest M.A."/>
            <person name="van Wyk S."/>
            <person name="Wingfield M.J."/>
            <person name="Xiong C."/>
            <person name="Yue Q."/>
            <person name="Zhang X."/>
        </authorList>
    </citation>
    <scope>NUCLEOTIDE SEQUENCE [LARGE SCALE GENOMIC DNA]</scope>
    <source>
        <strain evidence="4 5">DSM 5745</strain>
    </source>
</reference>
<protein>
    <recommendedName>
        <fullName evidence="3">Lysine-specific metallo-endopeptidase domain-containing protein</fullName>
    </recommendedName>
</protein>
<dbReference type="OrthoDB" id="3510493at2759"/>